<feature type="compositionally biased region" description="Polar residues" evidence="2">
    <location>
        <begin position="95"/>
        <end position="110"/>
    </location>
</feature>
<name>A0A0H2SBB8_9AGAM</name>
<accession>A0A0H2SBB8</accession>
<feature type="compositionally biased region" description="Basic and acidic residues" evidence="2">
    <location>
        <begin position="597"/>
        <end position="623"/>
    </location>
</feature>
<reference evidence="3 4" key="1">
    <citation type="submission" date="2015-04" db="EMBL/GenBank/DDBJ databases">
        <title>Complete genome sequence of Schizopora paradoxa KUC8140, a cosmopolitan wood degrader in East Asia.</title>
        <authorList>
            <consortium name="DOE Joint Genome Institute"/>
            <person name="Min B."/>
            <person name="Park H."/>
            <person name="Jang Y."/>
            <person name="Kim J.-J."/>
            <person name="Kim K.H."/>
            <person name="Pangilinan J."/>
            <person name="Lipzen A."/>
            <person name="Riley R."/>
            <person name="Grigoriev I.V."/>
            <person name="Spatafora J.W."/>
            <person name="Choi I.-G."/>
        </authorList>
    </citation>
    <scope>NUCLEOTIDE SEQUENCE [LARGE SCALE GENOMIC DNA]</scope>
    <source>
        <strain evidence="3 4">KUC8140</strain>
    </source>
</reference>
<feature type="compositionally biased region" description="Polar residues" evidence="2">
    <location>
        <begin position="247"/>
        <end position="262"/>
    </location>
</feature>
<dbReference type="EMBL" id="KQ085947">
    <property type="protein sequence ID" value="KLO14196.1"/>
    <property type="molecule type" value="Genomic_DNA"/>
</dbReference>
<protein>
    <submittedName>
        <fullName evidence="3">Uncharacterized protein</fullName>
    </submittedName>
</protein>
<evidence type="ECO:0000313" key="4">
    <source>
        <dbReference type="Proteomes" id="UP000053477"/>
    </source>
</evidence>
<dbReference type="Proteomes" id="UP000053477">
    <property type="component" value="Unassembled WGS sequence"/>
</dbReference>
<dbReference type="AlphaFoldDB" id="A0A0H2SBB8"/>
<feature type="region of interest" description="Disordered" evidence="2">
    <location>
        <begin position="136"/>
        <end position="170"/>
    </location>
</feature>
<keyword evidence="1" id="KW-0175">Coiled coil</keyword>
<feature type="coiled-coil region" evidence="1">
    <location>
        <begin position="423"/>
        <end position="457"/>
    </location>
</feature>
<feature type="region of interest" description="Disordered" evidence="2">
    <location>
        <begin position="82"/>
        <end position="121"/>
    </location>
</feature>
<gene>
    <name evidence="3" type="ORF">SCHPADRAFT_939744</name>
</gene>
<evidence type="ECO:0000256" key="1">
    <source>
        <dbReference type="SAM" id="Coils"/>
    </source>
</evidence>
<evidence type="ECO:0000256" key="2">
    <source>
        <dbReference type="SAM" id="MobiDB-lite"/>
    </source>
</evidence>
<keyword evidence="4" id="KW-1185">Reference proteome</keyword>
<dbReference type="InParanoid" id="A0A0H2SBB8"/>
<feature type="region of interest" description="Disordered" evidence="2">
    <location>
        <begin position="521"/>
        <end position="644"/>
    </location>
</feature>
<sequence length="729" mass="80957">MNHEQTGSAGHVGVNVDAIPSIAGNVSHLNNALSAQHLTDPPHPLTVPESPSSAKGFVHANMAASLYSRQNNSRVSHDYLLDRPQTASGGRPQGGQLSSQRQPSSASAYTPFSPVRDEADGGSSLARIGIQRLSQAQSLTQAGMPSTRRFPPSPSVYSQSSPSTTMPPRPQHLQAHLQSLVNRPASIPPHSVLSPVARTQPSNPRLGATSPPPHTNNENSQRAGAPPSSASSVGKYSQNPLVRERGGQNQHNELSPPSSASLTDRRPSGAGNNMSRAALTKMERAGEHAKATLKPAMEELRRFTQILQDTLADELIKINDQHALRMNNLVPDYQKVVARGDELFKLGRYWRDKYTSLQKDYNEERVRCRRLREDKLALASRVSTLSEEFHDRLDSEAPGDRQELNRRIENEISRRTVDLTEQLNEERAARYVAEQRLKELEDLYNNANNEATRRDNREEHDDEDEHKLLSASMHGISAAEKLYKHDLGGWNELSLERRRLDKDDADLAEFAHGAEEAIRRKDLLANDGPVRRSAPPDTDMYSEHNRPSLSARSASFADSGAQTSPTLAHHRAIDLSRKRRRSLSDDRSITPSLSKRRISEEIEPTHDSDVTSKGTDGAKMDDYKEGDEEDHDVHDNGHGDTRQTKLNNKHFTLLYHHTEKGFNCRLCANRKTESVGVTDAKETIFPLNCKAEVLAKHCETVHPEGTKHILSMSDAQLVDAQSKLDIRSL</sequence>
<feature type="compositionally biased region" description="Basic and acidic residues" evidence="2">
    <location>
        <begin position="571"/>
        <end position="588"/>
    </location>
</feature>
<organism evidence="3 4">
    <name type="scientific">Schizopora paradoxa</name>
    <dbReference type="NCBI Taxonomy" id="27342"/>
    <lineage>
        <taxon>Eukaryota</taxon>
        <taxon>Fungi</taxon>
        <taxon>Dikarya</taxon>
        <taxon>Basidiomycota</taxon>
        <taxon>Agaricomycotina</taxon>
        <taxon>Agaricomycetes</taxon>
        <taxon>Hymenochaetales</taxon>
        <taxon>Schizoporaceae</taxon>
        <taxon>Schizopora</taxon>
    </lineage>
</organism>
<feature type="region of interest" description="Disordered" evidence="2">
    <location>
        <begin position="185"/>
        <end position="273"/>
    </location>
</feature>
<evidence type="ECO:0000313" key="3">
    <source>
        <dbReference type="EMBL" id="KLO14196.1"/>
    </source>
</evidence>
<feature type="compositionally biased region" description="Basic and acidic residues" evidence="2">
    <location>
        <begin position="631"/>
        <end position="643"/>
    </location>
</feature>
<proteinExistence type="predicted"/>